<evidence type="ECO:0000256" key="3">
    <source>
        <dbReference type="ARBA" id="ARBA00022741"/>
    </source>
</evidence>
<keyword evidence="3" id="KW-0547">Nucleotide-binding</keyword>
<dbReference type="GO" id="GO:0016887">
    <property type="term" value="F:ATP hydrolysis activity"/>
    <property type="evidence" value="ECO:0007669"/>
    <property type="project" value="InterPro"/>
</dbReference>
<proteinExistence type="predicted"/>
<dbReference type="InterPro" id="IPR039421">
    <property type="entry name" value="Type_1_exporter"/>
</dbReference>
<dbReference type="InterPro" id="IPR017871">
    <property type="entry name" value="ABC_transporter-like_CS"/>
</dbReference>
<dbReference type="GO" id="GO:0015421">
    <property type="term" value="F:ABC-type oligopeptide transporter activity"/>
    <property type="evidence" value="ECO:0007669"/>
    <property type="project" value="TreeGrafter"/>
</dbReference>
<dbReference type="InterPro" id="IPR027417">
    <property type="entry name" value="P-loop_NTPase"/>
</dbReference>
<sequence>MKNKLQRYFSLTDTGIDNMMRAARASFCKYVTFLMPPVLVFVFLNDLISGKLKSPSYYIGMLVAIAIVMYLLTAREYRLTYDVTYEESTNLRIELAKKIKELPLSYFSTHNLSDLSQTVMMDVSNIEMAISHAVPESLGFAAFFIIITVMMCIGNLILGLAVTLPIWFGFAFLFMTRNLQTKKVKVYYKKLLENANSFQNAFEMQQEIKSYSMQNEIRDDVISKLDNTEKIHIAAEFTMAINSSIIRVIPLLGPVLVATIGAALFANGSISLLYYVGYLMAVTTISHQYAALAEFIMTMFFFEDSFGRIRGLMDEDVQTGADKAINSYDICFKDVEFQYGDNKVINGISFKADQNAVTAIVGPSGCGKTTILRLLSRLYDYDKGKITVGGEDIKAISTASLFNKISIVFQNVELFNTSVMENIRLGRKDATDEEVLEAARFANVDEIASKLPNGYATIIGENGSKLSGGERQRISIARAFLKNSPIILLDEISASLDVENEMEIQSSINRLIKDKTVIVVSHRMKSIEKANKIIVIDGGRVVGSGSHGELMKSSELYGAMVRKSHLTEDYLY</sequence>
<dbReference type="PROSITE" id="PS50929">
    <property type="entry name" value="ABC_TM1F"/>
    <property type="match status" value="1"/>
</dbReference>
<dbReference type="InterPro" id="IPR011527">
    <property type="entry name" value="ABC1_TM_dom"/>
</dbReference>
<dbReference type="PANTHER" id="PTHR43394:SF1">
    <property type="entry name" value="ATP-BINDING CASSETTE SUB-FAMILY B MEMBER 10, MITOCHONDRIAL"/>
    <property type="match status" value="1"/>
</dbReference>
<dbReference type="GO" id="GO:0005886">
    <property type="term" value="C:plasma membrane"/>
    <property type="evidence" value="ECO:0007669"/>
    <property type="project" value="UniProtKB-SubCell"/>
</dbReference>
<gene>
    <name evidence="10" type="ORF">HW270_05010</name>
</gene>
<accession>A0A7Y8VRP1</accession>
<feature type="transmembrane region" description="Helical" evidence="7">
    <location>
        <begin position="56"/>
        <end position="73"/>
    </location>
</feature>
<dbReference type="SUPFAM" id="SSF90123">
    <property type="entry name" value="ABC transporter transmembrane region"/>
    <property type="match status" value="1"/>
</dbReference>
<evidence type="ECO:0000259" key="9">
    <source>
        <dbReference type="PROSITE" id="PS50929"/>
    </source>
</evidence>
<dbReference type="PANTHER" id="PTHR43394">
    <property type="entry name" value="ATP-DEPENDENT PERMEASE MDL1, MITOCHONDRIAL"/>
    <property type="match status" value="1"/>
</dbReference>
<dbReference type="RefSeq" id="WP_178978525.1">
    <property type="nucleotide sequence ID" value="NZ_JABXYR010000002.1"/>
</dbReference>
<evidence type="ECO:0000313" key="10">
    <source>
        <dbReference type="EMBL" id="NWO23426.1"/>
    </source>
</evidence>
<keyword evidence="4 10" id="KW-0067">ATP-binding</keyword>
<keyword evidence="6 7" id="KW-0472">Membrane</keyword>
<name>A0A7Y8VRP1_9FIRM</name>
<evidence type="ECO:0000256" key="4">
    <source>
        <dbReference type="ARBA" id="ARBA00022840"/>
    </source>
</evidence>
<dbReference type="Pfam" id="PF00664">
    <property type="entry name" value="ABC_membrane"/>
    <property type="match status" value="1"/>
</dbReference>
<feature type="domain" description="ABC transporter" evidence="8">
    <location>
        <begin position="330"/>
        <end position="563"/>
    </location>
</feature>
<evidence type="ECO:0000259" key="8">
    <source>
        <dbReference type="PROSITE" id="PS50893"/>
    </source>
</evidence>
<dbReference type="SMART" id="SM00382">
    <property type="entry name" value="AAA"/>
    <property type="match status" value="1"/>
</dbReference>
<evidence type="ECO:0000313" key="11">
    <source>
        <dbReference type="Proteomes" id="UP000526307"/>
    </source>
</evidence>
<feature type="transmembrane region" description="Helical" evidence="7">
    <location>
        <begin position="164"/>
        <end position="180"/>
    </location>
</feature>
<dbReference type="PROSITE" id="PS50893">
    <property type="entry name" value="ABC_TRANSPORTER_2"/>
    <property type="match status" value="1"/>
</dbReference>
<dbReference type="InterPro" id="IPR003593">
    <property type="entry name" value="AAA+_ATPase"/>
</dbReference>
<evidence type="ECO:0000256" key="7">
    <source>
        <dbReference type="SAM" id="Phobius"/>
    </source>
</evidence>
<evidence type="ECO:0000256" key="6">
    <source>
        <dbReference type="ARBA" id="ARBA00023136"/>
    </source>
</evidence>
<dbReference type="Gene3D" id="3.40.50.300">
    <property type="entry name" value="P-loop containing nucleotide triphosphate hydrolases"/>
    <property type="match status" value="1"/>
</dbReference>
<dbReference type="InterPro" id="IPR036640">
    <property type="entry name" value="ABC1_TM_sf"/>
</dbReference>
<dbReference type="PROSITE" id="PS00211">
    <property type="entry name" value="ABC_TRANSPORTER_1"/>
    <property type="match status" value="1"/>
</dbReference>
<keyword evidence="5 7" id="KW-1133">Transmembrane helix</keyword>
<feature type="transmembrane region" description="Helical" evidence="7">
    <location>
        <begin position="272"/>
        <end position="302"/>
    </location>
</feature>
<dbReference type="AlphaFoldDB" id="A0A7Y8VRP1"/>
<dbReference type="EMBL" id="JABXYR010000002">
    <property type="protein sequence ID" value="NWO23426.1"/>
    <property type="molecule type" value="Genomic_DNA"/>
</dbReference>
<dbReference type="GO" id="GO:0005524">
    <property type="term" value="F:ATP binding"/>
    <property type="evidence" value="ECO:0007669"/>
    <property type="project" value="UniProtKB-KW"/>
</dbReference>
<protein>
    <submittedName>
        <fullName evidence="10">ABC transporter ATP-binding protein</fullName>
    </submittedName>
</protein>
<keyword evidence="11" id="KW-1185">Reference proteome</keyword>
<dbReference type="Proteomes" id="UP000526307">
    <property type="component" value="Unassembled WGS sequence"/>
</dbReference>
<comment type="subcellular location">
    <subcellularLocation>
        <location evidence="1">Cell membrane</location>
        <topology evidence="1">Multi-pass membrane protein</topology>
    </subcellularLocation>
</comment>
<dbReference type="SUPFAM" id="SSF52540">
    <property type="entry name" value="P-loop containing nucleoside triphosphate hydrolases"/>
    <property type="match status" value="1"/>
</dbReference>
<evidence type="ECO:0000256" key="1">
    <source>
        <dbReference type="ARBA" id="ARBA00004651"/>
    </source>
</evidence>
<evidence type="ECO:0000256" key="2">
    <source>
        <dbReference type="ARBA" id="ARBA00022692"/>
    </source>
</evidence>
<keyword evidence="2 7" id="KW-0812">Transmembrane</keyword>
<feature type="transmembrane region" description="Helical" evidence="7">
    <location>
        <begin position="27"/>
        <end position="44"/>
    </location>
</feature>
<comment type="caution">
    <text evidence="10">The sequence shown here is derived from an EMBL/GenBank/DDBJ whole genome shotgun (WGS) entry which is preliminary data.</text>
</comment>
<dbReference type="Gene3D" id="1.20.1560.10">
    <property type="entry name" value="ABC transporter type 1, transmembrane domain"/>
    <property type="match status" value="1"/>
</dbReference>
<evidence type="ECO:0000256" key="5">
    <source>
        <dbReference type="ARBA" id="ARBA00022989"/>
    </source>
</evidence>
<feature type="transmembrane region" description="Helical" evidence="7">
    <location>
        <begin position="248"/>
        <end position="266"/>
    </location>
</feature>
<reference evidence="10 11" key="1">
    <citation type="submission" date="2020-06" db="EMBL/GenBank/DDBJ databases">
        <title>Mogibacterium timidum strain W9173 genomic sequence.</title>
        <authorList>
            <person name="Wade W.G."/>
            <person name="Johnston C.D."/>
            <person name="Chen T."/>
            <person name="Dewhirst F.E."/>
        </authorList>
    </citation>
    <scope>NUCLEOTIDE SEQUENCE [LARGE SCALE GENOMIC DNA]</scope>
    <source>
        <strain evidence="10 11">W9173</strain>
    </source>
</reference>
<dbReference type="Pfam" id="PF00005">
    <property type="entry name" value="ABC_tran"/>
    <property type="match status" value="1"/>
</dbReference>
<dbReference type="InterPro" id="IPR003439">
    <property type="entry name" value="ABC_transporter-like_ATP-bd"/>
</dbReference>
<feature type="domain" description="ABC transmembrane type-1" evidence="9">
    <location>
        <begin position="25"/>
        <end position="286"/>
    </location>
</feature>
<organism evidence="10 11">
    <name type="scientific">Mogibacterium timidum</name>
    <dbReference type="NCBI Taxonomy" id="35519"/>
    <lineage>
        <taxon>Bacteria</taxon>
        <taxon>Bacillati</taxon>
        <taxon>Bacillota</taxon>
        <taxon>Clostridia</taxon>
        <taxon>Peptostreptococcales</taxon>
        <taxon>Anaerovoracaceae</taxon>
        <taxon>Mogibacterium</taxon>
    </lineage>
</organism>
<dbReference type="FunFam" id="3.40.50.300:FF:001443">
    <property type="entry name" value="ABC transporter, ATP-binding protein"/>
    <property type="match status" value="1"/>
</dbReference>
<feature type="transmembrane region" description="Helical" evidence="7">
    <location>
        <begin position="138"/>
        <end position="158"/>
    </location>
</feature>